<dbReference type="Pfam" id="PF01903">
    <property type="entry name" value="CbiX"/>
    <property type="match status" value="2"/>
</dbReference>
<dbReference type="OrthoDB" id="7345302at2"/>
<keyword evidence="1" id="KW-0479">Metal-binding</keyword>
<dbReference type="Gene3D" id="3.40.50.1400">
    <property type="match status" value="2"/>
</dbReference>
<dbReference type="PANTHER" id="PTHR33542:SF5">
    <property type="entry name" value="FERROCHELATASE CHE1"/>
    <property type="match status" value="1"/>
</dbReference>
<dbReference type="Proteomes" id="UP000184512">
    <property type="component" value="Unassembled WGS sequence"/>
</dbReference>
<dbReference type="SUPFAM" id="SSF53800">
    <property type="entry name" value="Chelatase"/>
    <property type="match status" value="1"/>
</dbReference>
<dbReference type="GO" id="GO:0016829">
    <property type="term" value="F:lyase activity"/>
    <property type="evidence" value="ECO:0007669"/>
    <property type="project" value="UniProtKB-KW"/>
</dbReference>
<keyword evidence="4" id="KW-1185">Reference proteome</keyword>
<dbReference type="CDD" id="cd03416">
    <property type="entry name" value="CbiX_SirB_N"/>
    <property type="match status" value="1"/>
</dbReference>
<dbReference type="PANTHER" id="PTHR33542">
    <property type="entry name" value="SIROHYDROCHLORIN FERROCHELATASE, CHLOROPLASTIC"/>
    <property type="match status" value="1"/>
</dbReference>
<reference evidence="3 4" key="1">
    <citation type="submission" date="2016-11" db="EMBL/GenBank/DDBJ databases">
        <authorList>
            <person name="Jaros S."/>
            <person name="Januszkiewicz K."/>
            <person name="Wedrychowicz H."/>
        </authorList>
    </citation>
    <scope>NUCLEOTIDE SEQUENCE [LARGE SCALE GENOMIC DNA]</scope>
    <source>
        <strain evidence="3 4">DSM 12906</strain>
    </source>
</reference>
<evidence type="ECO:0000256" key="1">
    <source>
        <dbReference type="ARBA" id="ARBA00022723"/>
    </source>
</evidence>
<dbReference type="AlphaFoldDB" id="A0A1M6D5A4"/>
<name>A0A1M6D5A4_9ACTN</name>
<dbReference type="GO" id="GO:0046872">
    <property type="term" value="F:metal ion binding"/>
    <property type="evidence" value="ECO:0007669"/>
    <property type="project" value="UniProtKB-KW"/>
</dbReference>
<proteinExistence type="predicted"/>
<dbReference type="EMBL" id="FQZG01000011">
    <property type="protein sequence ID" value="SHI68274.1"/>
    <property type="molecule type" value="Genomic_DNA"/>
</dbReference>
<gene>
    <name evidence="3" type="ORF">SAMN02745244_00844</name>
</gene>
<dbReference type="STRING" id="1123357.SAMN02745244_00844"/>
<dbReference type="InterPro" id="IPR050963">
    <property type="entry name" value="Sirohydro_Cobaltochel/CbiX"/>
</dbReference>
<evidence type="ECO:0000256" key="2">
    <source>
        <dbReference type="ARBA" id="ARBA00023239"/>
    </source>
</evidence>
<dbReference type="InterPro" id="IPR002762">
    <property type="entry name" value="CbiX-like"/>
</dbReference>
<keyword evidence="2" id="KW-0456">Lyase</keyword>
<evidence type="ECO:0000313" key="3">
    <source>
        <dbReference type="EMBL" id="SHI68274.1"/>
    </source>
</evidence>
<protein>
    <submittedName>
        <fullName evidence="3">Sirohydrochlorin ferrochelatase</fullName>
    </submittedName>
</protein>
<organism evidence="3 4">
    <name type="scientific">Tessaracoccus bendigoensis DSM 12906</name>
    <dbReference type="NCBI Taxonomy" id="1123357"/>
    <lineage>
        <taxon>Bacteria</taxon>
        <taxon>Bacillati</taxon>
        <taxon>Actinomycetota</taxon>
        <taxon>Actinomycetes</taxon>
        <taxon>Propionibacteriales</taxon>
        <taxon>Propionibacteriaceae</taxon>
        <taxon>Tessaracoccus</taxon>
    </lineage>
</organism>
<evidence type="ECO:0000313" key="4">
    <source>
        <dbReference type="Proteomes" id="UP000184512"/>
    </source>
</evidence>
<dbReference type="RefSeq" id="WP_073186304.1">
    <property type="nucleotide sequence ID" value="NZ_FQZG01000011.1"/>
</dbReference>
<sequence>MNPTLVLCAHGTDDPAGRAVVLEIASNLAVRLPGVRVEVAYVDVQRPALGEVVDAVVAASGQAVVVPVLLTLGYHTEVDVAEAVAGHRGRVISTGPLGPHPLLESALVDRLREAGVADGTPVVVGLAGSSRAEAAEVGRGVASRVQDLWNGPVSVGFLAAAEPSVTQAVSAARGDGPVAVASYLIGPGFFQNRLAQAGGDIVAGPLGAHPGLVQVAVQRYLFGAAALGGRSGNPIDDADHLGTAGPTVAA</sequence>
<accession>A0A1M6D5A4</accession>